<evidence type="ECO:0000256" key="2">
    <source>
        <dbReference type="ARBA" id="ARBA00022600"/>
    </source>
</evidence>
<dbReference type="GO" id="GO:0005524">
    <property type="term" value="F:ATP binding"/>
    <property type="evidence" value="ECO:0007669"/>
    <property type="project" value="UniProtKB-KW"/>
</dbReference>
<dbReference type="GO" id="GO:0005978">
    <property type="term" value="P:glycogen biosynthetic process"/>
    <property type="evidence" value="ECO:0007669"/>
    <property type="project" value="UniProtKB-KW"/>
</dbReference>
<gene>
    <name evidence="11" type="primary">glgC_1</name>
    <name evidence="11" type="ORF">GF1_22940</name>
</gene>
<evidence type="ECO:0000256" key="7">
    <source>
        <dbReference type="ARBA" id="ARBA00023056"/>
    </source>
</evidence>
<dbReference type="EMBL" id="AP024233">
    <property type="protein sequence ID" value="BCO09918.1"/>
    <property type="molecule type" value="Genomic_DNA"/>
</dbReference>
<evidence type="ECO:0000256" key="5">
    <source>
        <dbReference type="ARBA" id="ARBA00022741"/>
    </source>
</evidence>
<keyword evidence="6" id="KW-0067">ATP-binding</keyword>
<evidence type="ECO:0000256" key="3">
    <source>
        <dbReference type="ARBA" id="ARBA00022679"/>
    </source>
</evidence>
<evidence type="ECO:0000313" key="11">
    <source>
        <dbReference type="EMBL" id="BCO09918.1"/>
    </source>
</evidence>
<dbReference type="GO" id="GO:0008878">
    <property type="term" value="F:glucose-1-phosphate adenylyltransferase activity"/>
    <property type="evidence" value="ECO:0007669"/>
    <property type="project" value="InterPro"/>
</dbReference>
<evidence type="ECO:0000313" key="12">
    <source>
        <dbReference type="Proteomes" id="UP001063350"/>
    </source>
</evidence>
<dbReference type="SUPFAM" id="SSF51161">
    <property type="entry name" value="Trimeric LpxA-like enzymes"/>
    <property type="match status" value="1"/>
</dbReference>
<evidence type="ECO:0000256" key="8">
    <source>
        <dbReference type="ARBA" id="ARBA00023277"/>
    </source>
</evidence>
<dbReference type="InterPro" id="IPR011004">
    <property type="entry name" value="Trimer_LpxA-like_sf"/>
</dbReference>
<sequence length="429" mass="47562">MRDVPDALVLLLAGGIGSRLNILVGHRAKPAVPFGGLYRIIDFSLSNVMNSGLTRVGVLTQYKPLSLMRHIGTGEAWDFIGRTRGVKILPPRTGERDSDWYKGTADAIRQNIDFIRANPSEQVLILSGDHIYQMDFAAMQVYHQVKKADVTIGMMVVPKSEIHQFGAGIVDRENRIIDWEEKPREPRTNLASMGIYVFDTEYLLRTLERDRKEIDFGMHIIPRAIEQDRVFAYPFYGYWRDVGTIQAYWEANMDVIRPDSDITPEAWGIRSNVEADGLPMDRAPARFLSGCRVESSMVCAGSVIEGTVINSILSPGVRVEKGAVIRDSVIFQDSVIERNAVVDLCICDKRVRIGAGARVGDGDNKGCPNVDYPTHLYTGITLVGKKALVPENVRVGRNCIISPDSGEQQWQGISRLADGETLGDGAGKK</sequence>
<evidence type="ECO:0000259" key="9">
    <source>
        <dbReference type="Pfam" id="PF00483"/>
    </source>
</evidence>
<keyword evidence="4 11" id="KW-0548">Nucleotidyltransferase</keyword>
<feature type="domain" description="Glucose-1-phosphate adenylyltransferase/Bifunctional protein GlmU-like C-terminal hexapeptide" evidence="10">
    <location>
        <begin position="291"/>
        <end position="362"/>
    </location>
</feature>
<keyword evidence="5" id="KW-0547">Nucleotide-binding</keyword>
<keyword evidence="12" id="KW-1185">Reference proteome</keyword>
<dbReference type="PANTHER" id="PTHR43523:SF2">
    <property type="entry name" value="GLUCOSE-1-PHOSPHATE ADENYLYLTRANSFERASE"/>
    <property type="match status" value="1"/>
</dbReference>
<dbReference type="SUPFAM" id="SSF53448">
    <property type="entry name" value="Nucleotide-diphospho-sugar transferases"/>
    <property type="match status" value="1"/>
</dbReference>
<dbReference type="KEGG" id="ddu:GF1_22940"/>
<dbReference type="AlphaFoldDB" id="A0A915U234"/>
<evidence type="ECO:0000256" key="6">
    <source>
        <dbReference type="ARBA" id="ARBA00022840"/>
    </source>
</evidence>
<dbReference type="InterPro" id="IPR005836">
    <property type="entry name" value="ADP_Glu_pyroP_CS"/>
</dbReference>
<keyword evidence="7" id="KW-0320">Glycogen biosynthesis</keyword>
<dbReference type="Proteomes" id="UP001063350">
    <property type="component" value="Chromosome"/>
</dbReference>
<dbReference type="Pfam" id="PF00483">
    <property type="entry name" value="NTP_transferase"/>
    <property type="match status" value="1"/>
</dbReference>
<comment type="similarity">
    <text evidence="1">Belongs to the bacterial/plant glucose-1-phosphate adenylyltransferase family.</text>
</comment>
<evidence type="ECO:0000256" key="4">
    <source>
        <dbReference type="ARBA" id="ARBA00022695"/>
    </source>
</evidence>
<feature type="domain" description="Nucleotidyl transferase" evidence="9">
    <location>
        <begin position="10"/>
        <end position="255"/>
    </location>
</feature>
<dbReference type="InterPro" id="IPR056818">
    <property type="entry name" value="GlmU/GlgC-like_hexapep"/>
</dbReference>
<dbReference type="InterPro" id="IPR005835">
    <property type="entry name" value="NTP_transferase_dom"/>
</dbReference>
<organism evidence="11 12">
    <name type="scientific">Desulfolithobacter dissulfuricans</name>
    <dbReference type="NCBI Taxonomy" id="2795293"/>
    <lineage>
        <taxon>Bacteria</taxon>
        <taxon>Pseudomonadati</taxon>
        <taxon>Thermodesulfobacteriota</taxon>
        <taxon>Desulfobulbia</taxon>
        <taxon>Desulfobulbales</taxon>
        <taxon>Desulfobulbaceae</taxon>
        <taxon>Desulfolithobacter</taxon>
    </lineage>
</organism>
<dbReference type="InterPro" id="IPR011831">
    <property type="entry name" value="ADP-Glc_PPase"/>
</dbReference>
<keyword evidence="3" id="KW-0808">Transferase</keyword>
<dbReference type="PROSITE" id="PS00809">
    <property type="entry name" value="ADP_GLC_PYROPHOSPH_2"/>
    <property type="match status" value="1"/>
</dbReference>
<dbReference type="CDD" id="cd04651">
    <property type="entry name" value="LbH_G1P_AT_C"/>
    <property type="match status" value="1"/>
</dbReference>
<accession>A0A915U234</accession>
<dbReference type="CDD" id="cd02508">
    <property type="entry name" value="ADP_Glucose_PP"/>
    <property type="match status" value="1"/>
</dbReference>
<proteinExistence type="inferred from homology"/>
<evidence type="ECO:0000256" key="1">
    <source>
        <dbReference type="ARBA" id="ARBA00010443"/>
    </source>
</evidence>
<dbReference type="Gene3D" id="3.90.550.10">
    <property type="entry name" value="Spore Coat Polysaccharide Biosynthesis Protein SpsA, Chain A"/>
    <property type="match status" value="1"/>
</dbReference>
<reference evidence="11" key="1">
    <citation type="submission" date="2020-12" db="EMBL/GenBank/DDBJ databases">
        <title>Desulfobium dissulfuricans gen. nov., sp. nov., a novel mesophilic, sulfate-reducing bacterium isolated from a deep-sea hydrothermal vent.</title>
        <authorList>
            <person name="Hashimoto Y."/>
            <person name="Tame A."/>
            <person name="Sawayama S."/>
            <person name="Miyazaki J."/>
            <person name="Takai K."/>
            <person name="Nakagawa S."/>
        </authorList>
    </citation>
    <scope>NUCLEOTIDE SEQUENCE</scope>
    <source>
        <strain evidence="11">GF1</strain>
    </source>
</reference>
<evidence type="ECO:0000259" key="10">
    <source>
        <dbReference type="Pfam" id="PF24894"/>
    </source>
</evidence>
<dbReference type="RefSeq" id="WP_267926659.1">
    <property type="nucleotide sequence ID" value="NZ_AP024233.1"/>
</dbReference>
<dbReference type="PANTHER" id="PTHR43523">
    <property type="entry name" value="GLUCOSE-1-PHOSPHATE ADENYLYLTRANSFERASE-RELATED"/>
    <property type="match status" value="1"/>
</dbReference>
<keyword evidence="2" id="KW-0321">Glycogen metabolism</keyword>
<name>A0A915U234_9BACT</name>
<dbReference type="Pfam" id="PF24894">
    <property type="entry name" value="Hexapep_GlmU"/>
    <property type="match status" value="1"/>
</dbReference>
<keyword evidence="8" id="KW-0119">Carbohydrate metabolism</keyword>
<dbReference type="InterPro" id="IPR029044">
    <property type="entry name" value="Nucleotide-diphossugar_trans"/>
</dbReference>
<protein>
    <submittedName>
        <fullName evidence="11">Glucose-1-phosphate adenylyltransferase</fullName>
    </submittedName>
</protein>
<dbReference type="PROSITE" id="PS00810">
    <property type="entry name" value="ADP_GLC_PYROPHOSPH_3"/>
    <property type="match status" value="1"/>
</dbReference>
<dbReference type="Gene3D" id="2.160.10.10">
    <property type="entry name" value="Hexapeptide repeat proteins"/>
    <property type="match status" value="1"/>
</dbReference>